<name>A0AAP2Z747_9EURY</name>
<protein>
    <submittedName>
        <fullName evidence="1">ArsR family transcriptional regulator</fullName>
    </submittedName>
</protein>
<gene>
    <name evidence="1" type="ORF">OB919_07595</name>
</gene>
<reference evidence="1 2" key="1">
    <citation type="submission" date="2022-09" db="EMBL/GenBank/DDBJ databases">
        <title>Enrichment on poylsaccharides allowed isolation of novel metabolic and taxonomic groups of Haloarchaea.</title>
        <authorList>
            <person name="Sorokin D.Y."/>
            <person name="Elcheninov A.G."/>
            <person name="Khizhniak T.V."/>
            <person name="Kolganova T.V."/>
            <person name="Kublanov I.V."/>
        </authorList>
    </citation>
    <scope>NUCLEOTIDE SEQUENCE [LARGE SCALE GENOMIC DNA]</scope>
    <source>
        <strain evidence="1 2">AArc-curdl1</strain>
    </source>
</reference>
<evidence type="ECO:0000313" key="2">
    <source>
        <dbReference type="Proteomes" id="UP001321047"/>
    </source>
</evidence>
<dbReference type="RefSeq" id="WP_342808036.1">
    <property type="nucleotide sequence ID" value="NZ_JAOPJZ010000004.1"/>
</dbReference>
<organism evidence="1 2">
    <name type="scientific">Natronosalvus hydrolyticus</name>
    <dbReference type="NCBI Taxonomy" id="2979988"/>
    <lineage>
        <taxon>Archaea</taxon>
        <taxon>Methanobacteriati</taxon>
        <taxon>Methanobacteriota</taxon>
        <taxon>Stenosarchaea group</taxon>
        <taxon>Halobacteria</taxon>
        <taxon>Halobacteriales</taxon>
        <taxon>Natrialbaceae</taxon>
        <taxon>Natronosalvus</taxon>
    </lineage>
</organism>
<dbReference type="EMBL" id="JAOPJZ010000004">
    <property type="protein sequence ID" value="MCU4751846.1"/>
    <property type="molecule type" value="Genomic_DNA"/>
</dbReference>
<dbReference type="AlphaFoldDB" id="A0AAP2Z747"/>
<accession>A0AAP2Z747</accession>
<dbReference type="Proteomes" id="UP001321047">
    <property type="component" value="Unassembled WGS sequence"/>
</dbReference>
<proteinExistence type="predicted"/>
<evidence type="ECO:0000313" key="1">
    <source>
        <dbReference type="EMBL" id="MCU4751846.1"/>
    </source>
</evidence>
<comment type="caution">
    <text evidence="1">The sequence shown here is derived from an EMBL/GenBank/DDBJ whole genome shotgun (WGS) entry which is preliminary data.</text>
</comment>
<sequence>MVALANPYRRELLVAMLEHNPQDDDNRDPLGLLDETEVPDVLESELVHNHLPKLEEMGYITWNRETGELLLPTQPLSRLP</sequence>
<keyword evidence="2" id="KW-1185">Reference proteome</keyword>